<evidence type="ECO:0000313" key="3">
    <source>
        <dbReference type="Proteomes" id="UP000249300"/>
    </source>
</evidence>
<feature type="domain" description="DUF83" evidence="1">
    <location>
        <begin position="22"/>
        <end position="192"/>
    </location>
</feature>
<reference evidence="2 3" key="1">
    <citation type="submission" date="2018-06" db="EMBL/GenBank/DDBJ databases">
        <authorList>
            <consortium name="Pathogen Informatics"/>
            <person name="Doyle S."/>
        </authorList>
    </citation>
    <scope>NUCLEOTIDE SEQUENCE [LARGE SCALE GENOMIC DNA]</scope>
    <source>
        <strain evidence="2 3">NCTC12858</strain>
    </source>
</reference>
<dbReference type="AlphaFoldDB" id="A0A2X4SSV4"/>
<dbReference type="RefSeq" id="WP_231968853.1">
    <property type="nucleotide sequence ID" value="NZ_LS483447.1"/>
</dbReference>
<dbReference type="NCBIfam" id="TIGR04328">
    <property type="entry name" value="cas4_PREFRAN"/>
    <property type="match status" value="1"/>
</dbReference>
<protein>
    <submittedName>
        <fullName evidence="2">CRISPR-associated protein Cas4</fullName>
    </submittedName>
</protein>
<organism evidence="2 3">
    <name type="scientific">Porphyromonas crevioricanis</name>
    <dbReference type="NCBI Taxonomy" id="393921"/>
    <lineage>
        <taxon>Bacteria</taxon>
        <taxon>Pseudomonadati</taxon>
        <taxon>Bacteroidota</taxon>
        <taxon>Bacteroidia</taxon>
        <taxon>Bacteroidales</taxon>
        <taxon>Porphyromonadaceae</taxon>
        <taxon>Porphyromonas</taxon>
    </lineage>
</organism>
<accession>A0A2X4SSV4</accession>
<keyword evidence="3" id="KW-1185">Reference proteome</keyword>
<dbReference type="Pfam" id="PF01930">
    <property type="entry name" value="Cas_Cas4"/>
    <property type="match status" value="1"/>
</dbReference>
<proteinExistence type="predicted"/>
<evidence type="ECO:0000313" key="2">
    <source>
        <dbReference type="EMBL" id="SQH72901.1"/>
    </source>
</evidence>
<dbReference type="KEGG" id="pcre:NCTC12858_00736"/>
<dbReference type="InterPro" id="IPR022765">
    <property type="entry name" value="Dna2/Cas4_DUF83"/>
</dbReference>
<name>A0A2X4SSV4_9PORP</name>
<gene>
    <name evidence="2" type="ORF">NCTC12858_00736</name>
</gene>
<dbReference type="InterPro" id="IPR027616">
    <property type="entry name" value="Cas4_PREFRAN"/>
</dbReference>
<dbReference type="InterPro" id="IPR011604">
    <property type="entry name" value="PDDEXK-like_dom_sf"/>
</dbReference>
<sequence>MATVCAREILRERLMDDYILISTLNDFIFCPYSIYLHNVYMSMDKDLYHAAPQLRGTLAHGATDDRSSSTRKDVILALSICSERFHLIGKIDVYRQREKKLIERKYQLKQIFQGQIYQLWAQFFCMKEMGYEVESIAFYEMSTNKMRPIPLPSSDEELEFEAFIARFLNYDPSEPIITNPNKCKHCIYCNLCDKTDVENVYS</sequence>
<dbReference type="Gene3D" id="3.90.320.10">
    <property type="match status" value="1"/>
</dbReference>
<dbReference type="EMBL" id="LS483447">
    <property type="protein sequence ID" value="SQH72901.1"/>
    <property type="molecule type" value="Genomic_DNA"/>
</dbReference>
<evidence type="ECO:0000259" key="1">
    <source>
        <dbReference type="Pfam" id="PF01930"/>
    </source>
</evidence>
<dbReference type="Proteomes" id="UP000249300">
    <property type="component" value="Chromosome 1"/>
</dbReference>